<dbReference type="PANTHER" id="PTHR43806:SF11">
    <property type="entry name" value="CEREVISIN-RELATED"/>
    <property type="match status" value="1"/>
</dbReference>
<dbReference type="RefSeq" id="WP_104482019.1">
    <property type="nucleotide sequence ID" value="NZ_CP154825.1"/>
</dbReference>
<dbReference type="AlphaFoldDB" id="A0A2S6GGL5"/>
<evidence type="ECO:0000256" key="5">
    <source>
        <dbReference type="PROSITE-ProRule" id="PRU01240"/>
    </source>
</evidence>
<dbReference type="EMBL" id="PTIX01000020">
    <property type="protein sequence ID" value="PPK64352.1"/>
    <property type="molecule type" value="Genomic_DNA"/>
</dbReference>
<evidence type="ECO:0000256" key="2">
    <source>
        <dbReference type="ARBA" id="ARBA00022670"/>
    </source>
</evidence>
<dbReference type="Proteomes" id="UP000239203">
    <property type="component" value="Unassembled WGS sequence"/>
</dbReference>
<reference evidence="9 10" key="1">
    <citation type="submission" date="2018-02" db="EMBL/GenBank/DDBJ databases">
        <title>Genomic Encyclopedia of Archaeal and Bacterial Type Strains, Phase II (KMG-II): from individual species to whole genera.</title>
        <authorList>
            <person name="Goeker M."/>
        </authorList>
    </citation>
    <scope>NUCLEOTIDE SEQUENCE [LARGE SCALE GENOMIC DNA]</scope>
    <source>
        <strain evidence="9 10">YU 961-1</strain>
    </source>
</reference>
<feature type="domain" description="Peptidase S8/S53" evidence="7">
    <location>
        <begin position="135"/>
        <end position="363"/>
    </location>
</feature>
<evidence type="ECO:0000259" key="7">
    <source>
        <dbReference type="Pfam" id="PF00082"/>
    </source>
</evidence>
<evidence type="ECO:0000313" key="10">
    <source>
        <dbReference type="Proteomes" id="UP000239203"/>
    </source>
</evidence>
<evidence type="ECO:0000313" key="9">
    <source>
        <dbReference type="EMBL" id="PPK64352.1"/>
    </source>
</evidence>
<dbReference type="InterPro" id="IPR010259">
    <property type="entry name" value="S8pro/Inhibitor_I9"/>
</dbReference>
<evidence type="ECO:0000256" key="6">
    <source>
        <dbReference type="SAM" id="SignalP"/>
    </source>
</evidence>
<dbReference type="PROSITE" id="PS51892">
    <property type="entry name" value="SUBTILASE"/>
    <property type="match status" value="1"/>
</dbReference>
<comment type="similarity">
    <text evidence="1 5">Belongs to the peptidase S8 family.</text>
</comment>
<dbReference type="GO" id="GO:0005615">
    <property type="term" value="C:extracellular space"/>
    <property type="evidence" value="ECO:0007669"/>
    <property type="project" value="TreeGrafter"/>
</dbReference>
<organism evidence="9 10">
    <name type="scientific">Actinokineospora auranticolor</name>
    <dbReference type="NCBI Taxonomy" id="155976"/>
    <lineage>
        <taxon>Bacteria</taxon>
        <taxon>Bacillati</taxon>
        <taxon>Actinomycetota</taxon>
        <taxon>Actinomycetes</taxon>
        <taxon>Pseudonocardiales</taxon>
        <taxon>Pseudonocardiaceae</taxon>
        <taxon>Actinokineospora</taxon>
    </lineage>
</organism>
<dbReference type="GO" id="GO:0004252">
    <property type="term" value="F:serine-type endopeptidase activity"/>
    <property type="evidence" value="ECO:0007669"/>
    <property type="project" value="UniProtKB-UniRule"/>
</dbReference>
<dbReference type="SUPFAM" id="SSF52743">
    <property type="entry name" value="Subtilisin-like"/>
    <property type="match status" value="1"/>
</dbReference>
<dbReference type="PRINTS" id="PR00723">
    <property type="entry name" value="SUBTILISIN"/>
</dbReference>
<feature type="domain" description="Inhibitor I9" evidence="8">
    <location>
        <begin position="52"/>
        <end position="100"/>
    </location>
</feature>
<dbReference type="Pfam" id="PF05922">
    <property type="entry name" value="Inhibitor_I9"/>
    <property type="match status" value="1"/>
</dbReference>
<dbReference type="InterPro" id="IPR000209">
    <property type="entry name" value="Peptidase_S8/S53_dom"/>
</dbReference>
<feature type="active site" description="Charge relay system" evidence="5">
    <location>
        <position position="143"/>
    </location>
</feature>
<dbReference type="InterPro" id="IPR037045">
    <property type="entry name" value="S8pro/Inhibitor_I9_sf"/>
</dbReference>
<accession>A0A2S6GGL5</accession>
<comment type="caution">
    <text evidence="9">The sequence shown here is derived from an EMBL/GenBank/DDBJ whole genome shotgun (WGS) entry which is preliminary data.</text>
</comment>
<keyword evidence="3 5" id="KW-0378">Hydrolase</keyword>
<dbReference type="InterPro" id="IPR036852">
    <property type="entry name" value="Peptidase_S8/S53_dom_sf"/>
</dbReference>
<gene>
    <name evidence="9" type="ORF">CLV40_12075</name>
</gene>
<feature type="chain" id="PRO_5018259884" evidence="6">
    <location>
        <begin position="36"/>
        <end position="384"/>
    </location>
</feature>
<proteinExistence type="inferred from homology"/>
<dbReference type="InterPro" id="IPR034193">
    <property type="entry name" value="PCSK9_ProteinaseK-like"/>
</dbReference>
<keyword evidence="4 5" id="KW-0720">Serine protease</keyword>
<dbReference type="Pfam" id="PF00082">
    <property type="entry name" value="Peptidase_S8"/>
    <property type="match status" value="1"/>
</dbReference>
<feature type="active site" description="Charge relay system" evidence="5">
    <location>
        <position position="328"/>
    </location>
</feature>
<evidence type="ECO:0000259" key="8">
    <source>
        <dbReference type="Pfam" id="PF05922"/>
    </source>
</evidence>
<evidence type="ECO:0000256" key="1">
    <source>
        <dbReference type="ARBA" id="ARBA00011073"/>
    </source>
</evidence>
<dbReference type="SUPFAM" id="SSF54897">
    <property type="entry name" value="Protease propeptides/inhibitors"/>
    <property type="match status" value="1"/>
</dbReference>
<feature type="signal peptide" evidence="6">
    <location>
        <begin position="1"/>
        <end position="35"/>
    </location>
</feature>
<dbReference type="Gene3D" id="3.40.50.200">
    <property type="entry name" value="Peptidase S8/S53 domain"/>
    <property type="match status" value="1"/>
</dbReference>
<name>A0A2S6GGL5_9PSEU</name>
<evidence type="ECO:0000256" key="4">
    <source>
        <dbReference type="ARBA" id="ARBA00022825"/>
    </source>
</evidence>
<dbReference type="FunFam" id="3.40.50.200:FF:000014">
    <property type="entry name" value="Proteinase K"/>
    <property type="match status" value="1"/>
</dbReference>
<keyword evidence="2 5" id="KW-0645">Protease</keyword>
<keyword evidence="6" id="KW-0732">Signal</keyword>
<dbReference type="PANTHER" id="PTHR43806">
    <property type="entry name" value="PEPTIDASE S8"/>
    <property type="match status" value="1"/>
</dbReference>
<sequence length="384" mass="39613">MTRTLLGGSRRRRTGFVAVLTATAVALPLSAVASAVEGDYIVVLNGTSTESVAERHGVEVDHRYNTALRGFSTRLSAREARSLAGDPAVDYVVADTPVRATGGGDQEKPPSWGLDRIDQRALPLDNHYRYRTRASDVTVYVIDTGVRASHHDFGGRVRGGHDFVDNDDDPDDGNGHGTFMAGIAGGETYGVAKGVTIVPVRVLNNSGSGSNAAVIAGIDWITAHASGPSVVNMSLGGPPNQALDDAVRRSIAAGVVYSVAAGSSAGQASRNSPARVAEAITTAAIDSSDRATSNSNFGPLVDLYAPGSGITGPWITSDTAGNTISGTSTATAHTTGAVALRLARHPDSTPAEVQDALKRHASTGVGGLPADTADRILYTGPFHH</sequence>
<dbReference type="InterPro" id="IPR023827">
    <property type="entry name" value="Peptidase_S8_Asp-AS"/>
</dbReference>
<dbReference type="OrthoDB" id="9766923at2"/>
<keyword evidence="10" id="KW-1185">Reference proteome</keyword>
<dbReference type="InterPro" id="IPR015500">
    <property type="entry name" value="Peptidase_S8_subtilisin-rel"/>
</dbReference>
<dbReference type="CDD" id="cd04077">
    <property type="entry name" value="Peptidases_S8_PCSK9_ProteinaseK_like"/>
    <property type="match status" value="1"/>
</dbReference>
<dbReference type="InterPro" id="IPR050131">
    <property type="entry name" value="Peptidase_S8_subtilisin-like"/>
</dbReference>
<protein>
    <submittedName>
        <fullName evidence="9">Subtilisin family serine protease</fullName>
    </submittedName>
</protein>
<dbReference type="PROSITE" id="PS00136">
    <property type="entry name" value="SUBTILASE_ASP"/>
    <property type="match status" value="1"/>
</dbReference>
<dbReference type="GO" id="GO:0006508">
    <property type="term" value="P:proteolysis"/>
    <property type="evidence" value="ECO:0007669"/>
    <property type="project" value="UniProtKB-KW"/>
</dbReference>
<feature type="active site" description="Charge relay system" evidence="5">
    <location>
        <position position="176"/>
    </location>
</feature>
<evidence type="ECO:0000256" key="3">
    <source>
        <dbReference type="ARBA" id="ARBA00022801"/>
    </source>
</evidence>
<dbReference type="Gene3D" id="3.30.70.80">
    <property type="entry name" value="Peptidase S8 propeptide/proteinase inhibitor I9"/>
    <property type="match status" value="1"/>
</dbReference>